<name>A0A2T2P2U5_CORCC</name>
<gene>
    <name evidence="6" type="ORF">BS50DRAFT_657562</name>
</gene>
<dbReference type="GO" id="GO:0061630">
    <property type="term" value="F:ubiquitin protein ligase activity"/>
    <property type="evidence" value="ECO:0007669"/>
    <property type="project" value="TreeGrafter"/>
</dbReference>
<keyword evidence="3" id="KW-0862">Zinc</keyword>
<evidence type="ECO:0000256" key="4">
    <source>
        <dbReference type="PROSITE-ProRule" id="PRU00175"/>
    </source>
</evidence>
<dbReference type="InterPro" id="IPR013083">
    <property type="entry name" value="Znf_RING/FYVE/PHD"/>
</dbReference>
<dbReference type="Proteomes" id="UP000240883">
    <property type="component" value="Unassembled WGS sequence"/>
</dbReference>
<dbReference type="AlphaFoldDB" id="A0A2T2P2U5"/>
<dbReference type="OrthoDB" id="3684167at2759"/>
<reference evidence="6 7" key="1">
    <citation type="journal article" date="2018" name="Front. Microbiol.">
        <title>Genome-Wide Analysis of Corynespora cassiicola Leaf Fall Disease Putative Effectors.</title>
        <authorList>
            <person name="Lopez D."/>
            <person name="Ribeiro S."/>
            <person name="Label P."/>
            <person name="Fumanal B."/>
            <person name="Venisse J.S."/>
            <person name="Kohler A."/>
            <person name="de Oliveira R.R."/>
            <person name="Labutti K."/>
            <person name="Lipzen A."/>
            <person name="Lail K."/>
            <person name="Bauer D."/>
            <person name="Ohm R.A."/>
            <person name="Barry K.W."/>
            <person name="Spatafora J."/>
            <person name="Grigoriev I.V."/>
            <person name="Martin F.M."/>
            <person name="Pujade-Renaud V."/>
        </authorList>
    </citation>
    <scope>NUCLEOTIDE SEQUENCE [LARGE SCALE GENOMIC DNA]</scope>
    <source>
        <strain evidence="6 7">Philippines</strain>
    </source>
</reference>
<evidence type="ECO:0000313" key="6">
    <source>
        <dbReference type="EMBL" id="PSN71836.1"/>
    </source>
</evidence>
<keyword evidence="7" id="KW-1185">Reference proteome</keyword>
<organism evidence="6 7">
    <name type="scientific">Corynespora cassiicola Philippines</name>
    <dbReference type="NCBI Taxonomy" id="1448308"/>
    <lineage>
        <taxon>Eukaryota</taxon>
        <taxon>Fungi</taxon>
        <taxon>Dikarya</taxon>
        <taxon>Ascomycota</taxon>
        <taxon>Pezizomycotina</taxon>
        <taxon>Dothideomycetes</taxon>
        <taxon>Pleosporomycetidae</taxon>
        <taxon>Pleosporales</taxon>
        <taxon>Corynesporascaceae</taxon>
        <taxon>Corynespora</taxon>
    </lineage>
</organism>
<dbReference type="PANTHER" id="PTHR45969">
    <property type="entry name" value="RING ZINC FINGER PROTEIN-RELATED"/>
    <property type="match status" value="1"/>
</dbReference>
<dbReference type="EMBL" id="KZ678130">
    <property type="protein sequence ID" value="PSN71836.1"/>
    <property type="molecule type" value="Genomic_DNA"/>
</dbReference>
<sequence>MEPSLSKRTYDSSSIMDMLSVNPSGNLRRPWSGRDVYIPTLSKALDAFISNDALEQVPSWKWEDNGSGNLEGRWIAENICPFHISTIINAFLFLMESILRQKNEIKDAGFNCDSFKDALRSWCTKQNMGAGDVLDIIESIDIAQFRTVVLDISEAISDPMECVPGANHISIRKAWLIRCALRPEAGLSPQQTELIERLLIEQPRYTDVSSDVFRQLNNEGLGIFPSLTLALRPFLPYPGWNEQCDSEALWEVAHQFVRVGMAVASLWQGYPSSNTGRGRELLPAYPLYVCGYTQMEGLWWNMITDPFSPAPYRVRQVLSSIKVKGIWDMFWHRATRSSYLVDTSIISRLMLWLERAAQDPETYPYESEEVSELIFNTFMDAINFAAKTKHALLFYKFEKIEQILSREALEEARNTRVRGVDPVGTLLFNRIDEGDLLLYGDWYREMTDYDELPMIELYEDVDLVPEGPRVDVCYFLELVQGSPEEVCTICQEDFSHEGQKCVRLPQCPHVFHFTCMDDMINTGGKGSNVCPNCRAAVCEPRPMRPKHAV</sequence>
<evidence type="ECO:0000313" key="7">
    <source>
        <dbReference type="Proteomes" id="UP000240883"/>
    </source>
</evidence>
<dbReference type="Gene3D" id="3.30.40.10">
    <property type="entry name" value="Zinc/RING finger domain, C3HC4 (zinc finger)"/>
    <property type="match status" value="1"/>
</dbReference>
<dbReference type="PANTHER" id="PTHR45969:SF69">
    <property type="entry name" value="FINGER DOMAIN PROTEIN, PUTATIVE (AFU_ORTHOLOGUE AFUA_3G12190)-RELATED"/>
    <property type="match status" value="1"/>
</dbReference>
<accession>A0A2T2P2U5</accession>
<proteinExistence type="predicted"/>
<protein>
    <recommendedName>
        <fullName evidence="5">RING-type domain-containing protein</fullName>
    </recommendedName>
</protein>
<evidence type="ECO:0000259" key="5">
    <source>
        <dbReference type="PROSITE" id="PS50089"/>
    </source>
</evidence>
<dbReference type="InterPro" id="IPR001841">
    <property type="entry name" value="Znf_RING"/>
</dbReference>
<dbReference type="Pfam" id="PF13639">
    <property type="entry name" value="zf-RING_2"/>
    <property type="match status" value="1"/>
</dbReference>
<evidence type="ECO:0000256" key="2">
    <source>
        <dbReference type="ARBA" id="ARBA00022771"/>
    </source>
</evidence>
<keyword evidence="1" id="KW-0479">Metal-binding</keyword>
<evidence type="ECO:0000256" key="3">
    <source>
        <dbReference type="ARBA" id="ARBA00022833"/>
    </source>
</evidence>
<feature type="domain" description="RING-type" evidence="5">
    <location>
        <begin position="487"/>
        <end position="534"/>
    </location>
</feature>
<keyword evidence="2 4" id="KW-0863">Zinc-finger</keyword>
<dbReference type="SMART" id="SM00184">
    <property type="entry name" value="RING"/>
    <property type="match status" value="1"/>
</dbReference>
<dbReference type="SUPFAM" id="SSF57850">
    <property type="entry name" value="RING/U-box"/>
    <property type="match status" value="1"/>
</dbReference>
<dbReference type="CDD" id="cd16448">
    <property type="entry name" value="RING-H2"/>
    <property type="match status" value="1"/>
</dbReference>
<dbReference type="STRING" id="1448308.A0A2T2P2U5"/>
<dbReference type="PROSITE" id="PS50089">
    <property type="entry name" value="ZF_RING_2"/>
    <property type="match status" value="1"/>
</dbReference>
<dbReference type="GO" id="GO:0008270">
    <property type="term" value="F:zinc ion binding"/>
    <property type="evidence" value="ECO:0007669"/>
    <property type="project" value="UniProtKB-KW"/>
</dbReference>
<evidence type="ECO:0000256" key="1">
    <source>
        <dbReference type="ARBA" id="ARBA00022723"/>
    </source>
</evidence>
<dbReference type="GO" id="GO:0016567">
    <property type="term" value="P:protein ubiquitination"/>
    <property type="evidence" value="ECO:0007669"/>
    <property type="project" value="TreeGrafter"/>
</dbReference>